<reference evidence="1" key="2">
    <citation type="submission" date="2015-06" db="UniProtKB">
        <authorList>
            <consortium name="EnsemblMetazoa"/>
        </authorList>
    </citation>
    <scope>IDENTIFICATION</scope>
</reference>
<accession>T1GK51</accession>
<dbReference type="AlphaFoldDB" id="T1GK51"/>
<dbReference type="EMBL" id="CAQQ02171282">
    <property type="status" value="NOT_ANNOTATED_CDS"/>
    <property type="molecule type" value="Genomic_DNA"/>
</dbReference>
<reference evidence="2" key="1">
    <citation type="submission" date="2013-02" db="EMBL/GenBank/DDBJ databases">
        <authorList>
            <person name="Hughes D."/>
        </authorList>
    </citation>
    <scope>NUCLEOTIDE SEQUENCE</scope>
    <source>
        <strain>Durham</strain>
        <strain evidence="2">NC isolate 2 -- Noor lab</strain>
    </source>
</reference>
<dbReference type="EMBL" id="CAQQ02171281">
    <property type="status" value="NOT_ANNOTATED_CDS"/>
    <property type="molecule type" value="Genomic_DNA"/>
</dbReference>
<sequence length="59" mass="6494">MPSRTSCRVVTSNLSCSSYSSDLSWCSPALVGLKELESFVRLIHPFCALLVSMTSLLIR</sequence>
<name>T1GK51_MEGSC</name>
<dbReference type="EMBL" id="CAQQ02171283">
    <property type="status" value="NOT_ANNOTATED_CDS"/>
    <property type="molecule type" value="Genomic_DNA"/>
</dbReference>
<dbReference type="Proteomes" id="UP000015102">
    <property type="component" value="Unassembled WGS sequence"/>
</dbReference>
<evidence type="ECO:0000313" key="1">
    <source>
        <dbReference type="EnsemblMetazoa" id="MESCA003866-PA"/>
    </source>
</evidence>
<evidence type="ECO:0000313" key="2">
    <source>
        <dbReference type="Proteomes" id="UP000015102"/>
    </source>
</evidence>
<keyword evidence="2" id="KW-1185">Reference proteome</keyword>
<organism evidence="1 2">
    <name type="scientific">Megaselia scalaris</name>
    <name type="common">Humpbacked fly</name>
    <name type="synonym">Phora scalaris</name>
    <dbReference type="NCBI Taxonomy" id="36166"/>
    <lineage>
        <taxon>Eukaryota</taxon>
        <taxon>Metazoa</taxon>
        <taxon>Ecdysozoa</taxon>
        <taxon>Arthropoda</taxon>
        <taxon>Hexapoda</taxon>
        <taxon>Insecta</taxon>
        <taxon>Pterygota</taxon>
        <taxon>Neoptera</taxon>
        <taxon>Endopterygota</taxon>
        <taxon>Diptera</taxon>
        <taxon>Brachycera</taxon>
        <taxon>Muscomorpha</taxon>
        <taxon>Platypezoidea</taxon>
        <taxon>Phoridae</taxon>
        <taxon>Megaseliini</taxon>
        <taxon>Megaselia</taxon>
    </lineage>
</organism>
<proteinExistence type="predicted"/>
<protein>
    <submittedName>
        <fullName evidence="1">Uncharacterized protein</fullName>
    </submittedName>
</protein>
<dbReference type="EnsemblMetazoa" id="MESCA003866-RA">
    <property type="protein sequence ID" value="MESCA003866-PA"/>
    <property type="gene ID" value="MESCA003866"/>
</dbReference>
<dbReference type="HOGENOM" id="CLU_2963447_0_0_1"/>